<reference evidence="3" key="1">
    <citation type="submission" date="2016-10" db="EMBL/GenBank/DDBJ databases">
        <authorList>
            <person name="Varghese N."/>
            <person name="Submissions S."/>
        </authorList>
    </citation>
    <scope>NUCLEOTIDE SEQUENCE [LARGE SCALE GENOMIC DNA]</scope>
    <source>
        <strain evidence="3">DSM 26542</strain>
    </source>
</reference>
<dbReference type="AlphaFoldDB" id="A0A1I3TH47"/>
<dbReference type="PROSITE" id="PS51257">
    <property type="entry name" value="PROKAR_LIPOPROTEIN"/>
    <property type="match status" value="1"/>
</dbReference>
<organism evidence="2 3">
    <name type="scientific">Myroides guanonis</name>
    <dbReference type="NCBI Taxonomy" id="1150112"/>
    <lineage>
        <taxon>Bacteria</taxon>
        <taxon>Pseudomonadati</taxon>
        <taxon>Bacteroidota</taxon>
        <taxon>Flavobacteriia</taxon>
        <taxon>Flavobacteriales</taxon>
        <taxon>Flavobacteriaceae</taxon>
        <taxon>Myroides</taxon>
    </lineage>
</organism>
<dbReference type="Gene3D" id="3.20.20.140">
    <property type="entry name" value="Metal-dependent hydrolases"/>
    <property type="match status" value="1"/>
</dbReference>
<sequence length="577" mass="64942">MRNITKLLLLIFPIVWLFSCGQSDNKKADNQKTPDSRLYYNGHIITMETEEVEYVESIVEQNGKIAFTGSLKEAEKLFTNSEKIDLNGKTLLPGFIDPHSHFGMVSNTMGQVNLNPPPVGTISSIPEIIEAIEKFKNENEIKDGDWIFGWGYDDNQLKEKRHPNKMDLDAAFPNNPVYLQHTSGHMGVANSLALKAMNVSKDTPNPEGGNIDRIPNTNEPNGLVQETAMYPFVGNMLQILSSKQEVYFEKTQNYYAEYGITTAQDGMTDRNTLQFFQKQADDGKLKIDLIALAGYSDLDKNLADSSIHFKKYSNGFKVEGTKVIADGSPQGKTAYFTKPFLTPTPGCAHDCKGLASLSQESLNTIFKTAYYHDNQLFVHCNGDASIDMLLQAHEYACKELQQPLDKDRRTIAIHSQFVRPDQLEMYKKYKIEPSFFTNHAYFWGDVHVENLGKERAFFLSPIATADKMKLKYTNHSDATVTPINPLFTVWTAVNRISRTGKVIGENERATPYQALKAITTNAAYEFFDEDLKGSLKVGKLADFVLLDKNPITLNPAELKEIKVMETIKAGKTIFKKQ</sequence>
<dbReference type="GO" id="GO:0016810">
    <property type="term" value="F:hydrolase activity, acting on carbon-nitrogen (but not peptide) bonds"/>
    <property type="evidence" value="ECO:0007669"/>
    <property type="project" value="InterPro"/>
</dbReference>
<name>A0A1I3TH47_9FLAO</name>
<dbReference type="PANTHER" id="PTHR22642">
    <property type="entry name" value="IMIDAZOLONEPROPIONASE"/>
    <property type="match status" value="1"/>
</dbReference>
<dbReference type="EMBL" id="FORU01000013">
    <property type="protein sequence ID" value="SFJ68946.1"/>
    <property type="molecule type" value="Genomic_DNA"/>
</dbReference>
<dbReference type="Pfam" id="PF07969">
    <property type="entry name" value="Amidohydro_3"/>
    <property type="match status" value="1"/>
</dbReference>
<dbReference type="RefSeq" id="WP_090680087.1">
    <property type="nucleotide sequence ID" value="NZ_FORU01000013.1"/>
</dbReference>
<dbReference type="InterPro" id="IPR011059">
    <property type="entry name" value="Metal-dep_hydrolase_composite"/>
</dbReference>
<evidence type="ECO:0000259" key="1">
    <source>
        <dbReference type="Pfam" id="PF07969"/>
    </source>
</evidence>
<dbReference type="Proteomes" id="UP000243887">
    <property type="component" value="Unassembled WGS sequence"/>
</dbReference>
<dbReference type="CDD" id="cd01300">
    <property type="entry name" value="YtcJ_like"/>
    <property type="match status" value="1"/>
</dbReference>
<dbReference type="STRING" id="1150112.SAMN04487893_11331"/>
<dbReference type="SUPFAM" id="SSF51556">
    <property type="entry name" value="Metallo-dependent hydrolases"/>
    <property type="match status" value="1"/>
</dbReference>
<dbReference type="InterPro" id="IPR013108">
    <property type="entry name" value="Amidohydro_3"/>
</dbReference>
<protein>
    <recommendedName>
        <fullName evidence="1">Amidohydrolase 3 domain-containing protein</fullName>
    </recommendedName>
</protein>
<keyword evidence="3" id="KW-1185">Reference proteome</keyword>
<dbReference type="PANTHER" id="PTHR22642:SF2">
    <property type="entry name" value="PROTEIN LONG AFTER FAR-RED 3"/>
    <property type="match status" value="1"/>
</dbReference>
<dbReference type="SUPFAM" id="SSF51338">
    <property type="entry name" value="Composite domain of metallo-dependent hydrolases"/>
    <property type="match status" value="1"/>
</dbReference>
<feature type="domain" description="Amidohydrolase 3" evidence="1">
    <location>
        <begin position="84"/>
        <end position="574"/>
    </location>
</feature>
<dbReference type="Gene3D" id="2.30.40.10">
    <property type="entry name" value="Urease, subunit C, domain 1"/>
    <property type="match status" value="1"/>
</dbReference>
<accession>A0A1I3TH47</accession>
<dbReference type="OrthoDB" id="9767366at2"/>
<evidence type="ECO:0000313" key="3">
    <source>
        <dbReference type="Proteomes" id="UP000243887"/>
    </source>
</evidence>
<gene>
    <name evidence="2" type="ORF">SAMN04487893_11331</name>
</gene>
<dbReference type="Gene3D" id="3.10.310.70">
    <property type="match status" value="1"/>
</dbReference>
<dbReference type="InterPro" id="IPR033932">
    <property type="entry name" value="YtcJ-like"/>
</dbReference>
<evidence type="ECO:0000313" key="2">
    <source>
        <dbReference type="EMBL" id="SFJ68946.1"/>
    </source>
</evidence>
<proteinExistence type="predicted"/>
<dbReference type="InterPro" id="IPR032466">
    <property type="entry name" value="Metal_Hydrolase"/>
</dbReference>